<keyword evidence="1" id="KW-0472">Membrane</keyword>
<organism evidence="2 3">
    <name type="scientific">Caerostris extrusa</name>
    <name type="common">Bark spider</name>
    <name type="synonym">Caerostris bankana</name>
    <dbReference type="NCBI Taxonomy" id="172846"/>
    <lineage>
        <taxon>Eukaryota</taxon>
        <taxon>Metazoa</taxon>
        <taxon>Ecdysozoa</taxon>
        <taxon>Arthropoda</taxon>
        <taxon>Chelicerata</taxon>
        <taxon>Arachnida</taxon>
        <taxon>Araneae</taxon>
        <taxon>Araneomorphae</taxon>
        <taxon>Entelegynae</taxon>
        <taxon>Araneoidea</taxon>
        <taxon>Araneidae</taxon>
        <taxon>Caerostris</taxon>
    </lineage>
</organism>
<dbReference type="Proteomes" id="UP001054945">
    <property type="component" value="Unassembled WGS sequence"/>
</dbReference>
<protein>
    <submittedName>
        <fullName evidence="2">Uncharacterized protein</fullName>
    </submittedName>
</protein>
<evidence type="ECO:0000313" key="2">
    <source>
        <dbReference type="EMBL" id="GIY03866.1"/>
    </source>
</evidence>
<dbReference type="EMBL" id="BPLR01005635">
    <property type="protein sequence ID" value="GIY03866.1"/>
    <property type="molecule type" value="Genomic_DNA"/>
</dbReference>
<accession>A0AAV4Q708</accession>
<name>A0AAV4Q708_CAEEX</name>
<keyword evidence="1" id="KW-1133">Transmembrane helix</keyword>
<feature type="transmembrane region" description="Helical" evidence="1">
    <location>
        <begin position="50"/>
        <end position="70"/>
    </location>
</feature>
<dbReference type="AlphaFoldDB" id="A0AAV4Q708"/>
<evidence type="ECO:0000313" key="3">
    <source>
        <dbReference type="Proteomes" id="UP001054945"/>
    </source>
</evidence>
<gene>
    <name evidence="2" type="ORF">CEXT_345311</name>
</gene>
<sequence>MDLSPILNDECRRQVSQLSKNYQANEIDIIQNKMEISLNDYISIDKRPRIVFFQTVTVTAVLVLNVYISAKSHEKNILNFQFARNLVISFFFLSFENGKIFACCCLVKEYCISTQIPSYTS</sequence>
<keyword evidence="1" id="KW-0812">Transmembrane</keyword>
<comment type="caution">
    <text evidence="2">The sequence shown here is derived from an EMBL/GenBank/DDBJ whole genome shotgun (WGS) entry which is preliminary data.</text>
</comment>
<keyword evidence="3" id="KW-1185">Reference proteome</keyword>
<reference evidence="2 3" key="1">
    <citation type="submission" date="2021-06" db="EMBL/GenBank/DDBJ databases">
        <title>Caerostris extrusa draft genome.</title>
        <authorList>
            <person name="Kono N."/>
            <person name="Arakawa K."/>
        </authorList>
    </citation>
    <scope>NUCLEOTIDE SEQUENCE [LARGE SCALE GENOMIC DNA]</scope>
</reference>
<proteinExistence type="predicted"/>
<evidence type="ECO:0000256" key="1">
    <source>
        <dbReference type="SAM" id="Phobius"/>
    </source>
</evidence>